<comment type="catalytic activity">
    <reaction evidence="7">
        <text>2 GTP = 3',3'-c-di-GMP + 2 diphosphate</text>
        <dbReference type="Rhea" id="RHEA:24898"/>
        <dbReference type="ChEBI" id="CHEBI:33019"/>
        <dbReference type="ChEBI" id="CHEBI:37565"/>
        <dbReference type="ChEBI" id="CHEBI:58805"/>
        <dbReference type="EC" id="2.7.7.65"/>
    </reaction>
</comment>
<keyword evidence="12" id="KW-1185">Reference proteome</keyword>
<dbReference type="CDD" id="cd01949">
    <property type="entry name" value="GGDEF"/>
    <property type="match status" value="1"/>
</dbReference>
<dbReference type="InterPro" id="IPR033479">
    <property type="entry name" value="dCache_1"/>
</dbReference>
<evidence type="ECO:0000256" key="2">
    <source>
        <dbReference type="ARBA" id="ARBA00012528"/>
    </source>
</evidence>
<dbReference type="GO" id="GO:0043709">
    <property type="term" value="P:cell adhesion involved in single-species biofilm formation"/>
    <property type="evidence" value="ECO:0007669"/>
    <property type="project" value="TreeGrafter"/>
</dbReference>
<keyword evidence="5 9" id="KW-1133">Transmembrane helix</keyword>
<evidence type="ECO:0000256" key="8">
    <source>
        <dbReference type="SAM" id="Coils"/>
    </source>
</evidence>
<dbReference type="EC" id="2.7.7.65" evidence="2"/>
<evidence type="ECO:0000259" key="10">
    <source>
        <dbReference type="PROSITE" id="PS50887"/>
    </source>
</evidence>
<dbReference type="SMART" id="SM00267">
    <property type="entry name" value="GGDEF"/>
    <property type="match status" value="1"/>
</dbReference>
<dbReference type="Gene3D" id="3.30.70.270">
    <property type="match status" value="1"/>
</dbReference>
<dbReference type="InterPro" id="IPR000160">
    <property type="entry name" value="GGDEF_dom"/>
</dbReference>
<dbReference type="PANTHER" id="PTHR45138">
    <property type="entry name" value="REGULATORY COMPONENTS OF SENSORY TRANSDUCTION SYSTEM"/>
    <property type="match status" value="1"/>
</dbReference>
<dbReference type="STRING" id="1770053.SAMN05216551_102486"/>
<keyword evidence="3" id="KW-1003">Cell membrane</keyword>
<evidence type="ECO:0000256" key="1">
    <source>
        <dbReference type="ARBA" id="ARBA00004651"/>
    </source>
</evidence>
<keyword evidence="6 9" id="KW-0472">Membrane</keyword>
<dbReference type="CDD" id="cd12915">
    <property type="entry name" value="PDC2_DGC_like"/>
    <property type="match status" value="1"/>
</dbReference>
<evidence type="ECO:0000256" key="9">
    <source>
        <dbReference type="SAM" id="Phobius"/>
    </source>
</evidence>
<dbReference type="NCBIfam" id="TIGR00254">
    <property type="entry name" value="GGDEF"/>
    <property type="match status" value="1"/>
</dbReference>
<evidence type="ECO:0000313" key="12">
    <source>
        <dbReference type="Proteomes" id="UP000243719"/>
    </source>
</evidence>
<dbReference type="PROSITE" id="PS50887">
    <property type="entry name" value="GGDEF"/>
    <property type="match status" value="1"/>
</dbReference>
<evidence type="ECO:0000256" key="7">
    <source>
        <dbReference type="ARBA" id="ARBA00034247"/>
    </source>
</evidence>
<sequence>MMNIGTKERASALVGMTVLLVGLSCLTLIGFDVWRCLSERSVQLREVHASVRNLAKAMQIHAQNAIDEADLVLVGVVERIETDGTGPAVLARTERLMKLRKQALPQLDGLFVFDREGRWLAFSQPALVANANNADRDYFIRHERDAAAGLLIGAPVRSRSTGHLVIPLTRAINAPDGSFAGVALAMLRVDYFTRFYDELDIGHDGAVALAATEGYLLARRPFSPSYVGKSLAGSQLLETVRKYGTGVTKEIRSAQDGVVRLNSIMRVGDYPLFVGAAMSKDESLVEWRSNTIVHVVCDLGFVLLLTLLGLQLARRVRETERARAQLVDAHEALERLNRDLERQALSDGLTGLANRRHFDMRLAHECAMAAQQGTPLALLLIDIDHFKYYNDEFGHQSGDACLQRVAATIRSFETDPSCVAARYGGEELALILPGIDGLAASGIADKVREAVAALGIPNPRTGRAALTVSIGVANFRANDTPRELIARSDAALYNAKSCGRDAVRLAA</sequence>
<evidence type="ECO:0000256" key="5">
    <source>
        <dbReference type="ARBA" id="ARBA00022989"/>
    </source>
</evidence>
<dbReference type="Gene3D" id="3.30.450.20">
    <property type="entry name" value="PAS domain"/>
    <property type="match status" value="2"/>
</dbReference>
<dbReference type="InterPro" id="IPR029787">
    <property type="entry name" value="Nucleotide_cyclase"/>
</dbReference>
<dbReference type="CDD" id="cd12914">
    <property type="entry name" value="PDC1_DGC_like"/>
    <property type="match status" value="1"/>
</dbReference>
<dbReference type="AlphaFoldDB" id="A0A1H2PNG5"/>
<reference evidence="12" key="1">
    <citation type="submission" date="2016-09" db="EMBL/GenBank/DDBJ databases">
        <authorList>
            <person name="Varghese N."/>
            <person name="Submissions S."/>
        </authorList>
    </citation>
    <scope>NUCLEOTIDE SEQUENCE [LARGE SCALE GENOMIC DNA]</scope>
    <source>
        <strain evidence="12">JS23</strain>
    </source>
</reference>
<dbReference type="EMBL" id="FNLO01000002">
    <property type="protein sequence ID" value="SDV47329.1"/>
    <property type="molecule type" value="Genomic_DNA"/>
</dbReference>
<gene>
    <name evidence="11" type="ORF">SAMN05216551_102486</name>
</gene>
<keyword evidence="4 9" id="KW-0812">Transmembrane</keyword>
<name>A0A1H2PNG5_9BURK</name>
<evidence type="ECO:0000256" key="4">
    <source>
        <dbReference type="ARBA" id="ARBA00022692"/>
    </source>
</evidence>
<comment type="subcellular location">
    <subcellularLocation>
        <location evidence="1">Cell membrane</location>
        <topology evidence="1">Multi-pass membrane protein</topology>
    </subcellularLocation>
</comment>
<evidence type="ECO:0000256" key="3">
    <source>
        <dbReference type="ARBA" id="ARBA00022475"/>
    </source>
</evidence>
<dbReference type="Pfam" id="PF02743">
    <property type="entry name" value="dCache_1"/>
    <property type="match status" value="1"/>
</dbReference>
<dbReference type="SUPFAM" id="SSF55073">
    <property type="entry name" value="Nucleotide cyclase"/>
    <property type="match status" value="1"/>
</dbReference>
<proteinExistence type="predicted"/>
<feature type="transmembrane region" description="Helical" evidence="9">
    <location>
        <begin position="12"/>
        <end position="34"/>
    </location>
</feature>
<dbReference type="GO" id="GO:1902201">
    <property type="term" value="P:negative regulation of bacterial-type flagellum-dependent cell motility"/>
    <property type="evidence" value="ECO:0007669"/>
    <property type="project" value="TreeGrafter"/>
</dbReference>
<organism evidence="11 12">
    <name type="scientific">Chitinasiproducens palmae</name>
    <dbReference type="NCBI Taxonomy" id="1770053"/>
    <lineage>
        <taxon>Bacteria</taxon>
        <taxon>Pseudomonadati</taxon>
        <taxon>Pseudomonadota</taxon>
        <taxon>Betaproteobacteria</taxon>
        <taxon>Burkholderiales</taxon>
        <taxon>Burkholderiaceae</taxon>
        <taxon>Chitinasiproducens</taxon>
    </lineage>
</organism>
<accession>A0A1H2PNG5</accession>
<dbReference type="Pfam" id="PF00990">
    <property type="entry name" value="GGDEF"/>
    <property type="match status" value="1"/>
</dbReference>
<dbReference type="GO" id="GO:0005886">
    <property type="term" value="C:plasma membrane"/>
    <property type="evidence" value="ECO:0007669"/>
    <property type="project" value="UniProtKB-SubCell"/>
</dbReference>
<protein>
    <recommendedName>
        <fullName evidence="2">diguanylate cyclase</fullName>
        <ecNumber evidence="2">2.7.7.65</ecNumber>
    </recommendedName>
</protein>
<dbReference type="PANTHER" id="PTHR45138:SF9">
    <property type="entry name" value="DIGUANYLATE CYCLASE DGCM-RELATED"/>
    <property type="match status" value="1"/>
</dbReference>
<keyword evidence="8" id="KW-0175">Coiled coil</keyword>
<dbReference type="InterPro" id="IPR050469">
    <property type="entry name" value="Diguanylate_Cyclase"/>
</dbReference>
<dbReference type="Proteomes" id="UP000243719">
    <property type="component" value="Unassembled WGS sequence"/>
</dbReference>
<dbReference type="FunFam" id="3.30.70.270:FF:000001">
    <property type="entry name" value="Diguanylate cyclase domain protein"/>
    <property type="match status" value="1"/>
</dbReference>
<dbReference type="GO" id="GO:0052621">
    <property type="term" value="F:diguanylate cyclase activity"/>
    <property type="evidence" value="ECO:0007669"/>
    <property type="project" value="UniProtKB-EC"/>
</dbReference>
<feature type="domain" description="GGDEF" evidence="10">
    <location>
        <begin position="374"/>
        <end position="507"/>
    </location>
</feature>
<evidence type="ECO:0000313" key="11">
    <source>
        <dbReference type="EMBL" id="SDV47329.1"/>
    </source>
</evidence>
<feature type="coiled-coil region" evidence="8">
    <location>
        <begin position="316"/>
        <end position="343"/>
    </location>
</feature>
<evidence type="ECO:0000256" key="6">
    <source>
        <dbReference type="ARBA" id="ARBA00023136"/>
    </source>
</evidence>
<dbReference type="PROSITE" id="PS51257">
    <property type="entry name" value="PROKAR_LIPOPROTEIN"/>
    <property type="match status" value="1"/>
</dbReference>
<dbReference type="InterPro" id="IPR043128">
    <property type="entry name" value="Rev_trsase/Diguanyl_cyclase"/>
</dbReference>
<dbReference type="OrthoDB" id="9813903at2"/>